<dbReference type="Proteomes" id="UP000016933">
    <property type="component" value="Unassembled WGS sequence"/>
</dbReference>
<gene>
    <name evidence="1" type="ORF">DOTSEDRAFT_98991</name>
</gene>
<accession>N1PQI3</accession>
<organism evidence="1 2">
    <name type="scientific">Dothistroma septosporum (strain NZE10 / CBS 128990)</name>
    <name type="common">Red band needle blight fungus</name>
    <name type="synonym">Mycosphaerella pini</name>
    <dbReference type="NCBI Taxonomy" id="675120"/>
    <lineage>
        <taxon>Eukaryota</taxon>
        <taxon>Fungi</taxon>
        <taxon>Dikarya</taxon>
        <taxon>Ascomycota</taxon>
        <taxon>Pezizomycotina</taxon>
        <taxon>Dothideomycetes</taxon>
        <taxon>Dothideomycetidae</taxon>
        <taxon>Mycosphaerellales</taxon>
        <taxon>Mycosphaerellaceae</taxon>
        <taxon>Dothistroma</taxon>
    </lineage>
</organism>
<name>N1PQI3_DOTSN</name>
<proteinExistence type="predicted"/>
<sequence length="66" mass="7860">CRLVELPAELRNHIHRYTLLAHHNVRIARTEFPEPGILRACHFVRREAEPIFLSENMFDVVMTDYD</sequence>
<dbReference type="EMBL" id="KB446539">
    <property type="protein sequence ID" value="EME44684.1"/>
    <property type="molecule type" value="Genomic_DNA"/>
</dbReference>
<feature type="non-terminal residue" evidence="1">
    <location>
        <position position="66"/>
    </location>
</feature>
<dbReference type="OrthoDB" id="62952at2759"/>
<reference evidence="1 2" key="2">
    <citation type="journal article" date="2012" name="PLoS Pathog.">
        <title>Diverse lifestyles and strategies of plant pathogenesis encoded in the genomes of eighteen Dothideomycetes fungi.</title>
        <authorList>
            <person name="Ohm R.A."/>
            <person name="Feau N."/>
            <person name="Henrissat B."/>
            <person name="Schoch C.L."/>
            <person name="Horwitz B.A."/>
            <person name="Barry K.W."/>
            <person name="Condon B.J."/>
            <person name="Copeland A.C."/>
            <person name="Dhillon B."/>
            <person name="Glaser F."/>
            <person name="Hesse C.N."/>
            <person name="Kosti I."/>
            <person name="LaButti K."/>
            <person name="Lindquist E.A."/>
            <person name="Lucas S."/>
            <person name="Salamov A.A."/>
            <person name="Bradshaw R.E."/>
            <person name="Ciuffetti L."/>
            <person name="Hamelin R.C."/>
            <person name="Kema G.H.J."/>
            <person name="Lawrence C."/>
            <person name="Scott J.A."/>
            <person name="Spatafora J.W."/>
            <person name="Turgeon B.G."/>
            <person name="de Wit P.J.G.M."/>
            <person name="Zhong S."/>
            <person name="Goodwin S.B."/>
            <person name="Grigoriev I.V."/>
        </authorList>
    </citation>
    <scope>NUCLEOTIDE SEQUENCE [LARGE SCALE GENOMIC DNA]</scope>
    <source>
        <strain evidence="2">NZE10 / CBS 128990</strain>
    </source>
</reference>
<protein>
    <submittedName>
        <fullName evidence="1">Uncharacterized protein</fullName>
    </submittedName>
</protein>
<keyword evidence="2" id="KW-1185">Reference proteome</keyword>
<reference evidence="2" key="1">
    <citation type="journal article" date="2012" name="PLoS Genet.">
        <title>The genomes of the fungal plant pathogens Cladosporium fulvum and Dothistroma septosporum reveal adaptation to different hosts and lifestyles but also signatures of common ancestry.</title>
        <authorList>
            <person name="de Wit P.J.G.M."/>
            <person name="van der Burgt A."/>
            <person name="Oekmen B."/>
            <person name="Stergiopoulos I."/>
            <person name="Abd-Elsalam K.A."/>
            <person name="Aerts A.L."/>
            <person name="Bahkali A.H."/>
            <person name="Beenen H.G."/>
            <person name="Chettri P."/>
            <person name="Cox M.P."/>
            <person name="Datema E."/>
            <person name="de Vries R.P."/>
            <person name="Dhillon B."/>
            <person name="Ganley A.R."/>
            <person name="Griffiths S.A."/>
            <person name="Guo Y."/>
            <person name="Hamelin R.C."/>
            <person name="Henrissat B."/>
            <person name="Kabir M.S."/>
            <person name="Jashni M.K."/>
            <person name="Kema G."/>
            <person name="Klaubauf S."/>
            <person name="Lapidus A."/>
            <person name="Levasseur A."/>
            <person name="Lindquist E."/>
            <person name="Mehrabi R."/>
            <person name="Ohm R.A."/>
            <person name="Owen T.J."/>
            <person name="Salamov A."/>
            <person name="Schwelm A."/>
            <person name="Schijlen E."/>
            <person name="Sun H."/>
            <person name="van den Burg H.A."/>
            <person name="van Ham R.C.H.J."/>
            <person name="Zhang S."/>
            <person name="Goodwin S.B."/>
            <person name="Grigoriev I.V."/>
            <person name="Collemare J."/>
            <person name="Bradshaw R.E."/>
        </authorList>
    </citation>
    <scope>NUCLEOTIDE SEQUENCE [LARGE SCALE GENOMIC DNA]</scope>
    <source>
        <strain evidence="2">NZE10 / CBS 128990</strain>
    </source>
</reference>
<dbReference type="OMA" id="HNVRIAR"/>
<evidence type="ECO:0000313" key="1">
    <source>
        <dbReference type="EMBL" id="EME44684.1"/>
    </source>
</evidence>
<feature type="non-terminal residue" evidence="1">
    <location>
        <position position="1"/>
    </location>
</feature>
<evidence type="ECO:0000313" key="2">
    <source>
        <dbReference type="Proteomes" id="UP000016933"/>
    </source>
</evidence>
<dbReference type="HOGENOM" id="CLU_203576_0_0_1"/>
<dbReference type="AlphaFoldDB" id="N1PQI3"/>